<name>A0A8T8DXC2_9EURY</name>
<keyword evidence="2" id="KW-1185">Reference proteome</keyword>
<evidence type="ECO:0000313" key="2">
    <source>
        <dbReference type="Proteomes" id="UP000637819"/>
    </source>
</evidence>
<sequence length="161" mass="17918">MTEHHKPETAWNIEFDDESTWANGLVGSVGTHTVGESVGLGFVFRSKDYGKDPPLPQDHQERYQTLRDHTRYVGKYAIAEDPSSGNILFREQHSGPSLLVKVTPESDVTTPGLWGLISSYSDETVLPDVVCEVSIDLDILAPADEYPSHDDVRSDFQMRGL</sequence>
<protein>
    <submittedName>
        <fullName evidence="1">Uncharacterized protein</fullName>
    </submittedName>
</protein>
<proteinExistence type="predicted"/>
<gene>
    <name evidence="1" type="ORF">JMJ58_14910</name>
</gene>
<organism evidence="1 2">
    <name type="scientific">Haloterrigena salifodinae</name>
    <dbReference type="NCBI Taxonomy" id="2675099"/>
    <lineage>
        <taxon>Archaea</taxon>
        <taxon>Methanobacteriati</taxon>
        <taxon>Methanobacteriota</taxon>
        <taxon>Stenosarchaea group</taxon>
        <taxon>Halobacteria</taxon>
        <taxon>Halobacteriales</taxon>
        <taxon>Natrialbaceae</taxon>
        <taxon>Haloterrigena</taxon>
    </lineage>
</organism>
<reference evidence="1 2" key="1">
    <citation type="submission" date="2021-01" db="EMBL/GenBank/DDBJ databases">
        <title>Genome Sequence and Methylation Pattern of Haloterrigena salifodinae BOL5-1, An Extremely Halophilic Archaeon from a Bolivian Salt Mine.</title>
        <authorList>
            <person name="DasSarma P."/>
            <person name="Anton B.P."/>
            <person name="DasSarma S.L."/>
            <person name="von Ehrenheim H.A.L."/>
            <person name="Martinez F.L."/>
            <person name="Guzman D."/>
            <person name="Roberts R.J."/>
            <person name="DasSarma S."/>
        </authorList>
    </citation>
    <scope>NUCLEOTIDE SEQUENCE [LARGE SCALE GENOMIC DNA]</scope>
    <source>
        <strain evidence="1 2">BOL5-1</strain>
    </source>
</reference>
<dbReference type="Proteomes" id="UP000637819">
    <property type="component" value="Chromosome"/>
</dbReference>
<accession>A0A8T8DXC2</accession>
<dbReference type="AlphaFoldDB" id="A0A8T8DXC2"/>
<dbReference type="EMBL" id="CP069188">
    <property type="protein sequence ID" value="QRV14224.1"/>
    <property type="molecule type" value="Genomic_DNA"/>
</dbReference>
<dbReference type="RefSeq" id="WP_204747079.1">
    <property type="nucleotide sequence ID" value="NZ_CP069188.1"/>
</dbReference>
<dbReference type="GeneID" id="62876440"/>
<dbReference type="KEGG" id="hsal:JMJ58_14910"/>
<evidence type="ECO:0000313" key="1">
    <source>
        <dbReference type="EMBL" id="QRV14224.1"/>
    </source>
</evidence>